<comment type="caution">
    <text evidence="1">The sequence shown here is derived from an EMBL/GenBank/DDBJ whole genome shotgun (WGS) entry which is preliminary data.</text>
</comment>
<sequence>MFKESEKPQEEVPRKVVDVIFGFQQEIANLKETEKKKGTTVHLSDMDPSYLTEEDWRIWDAFKKGTLEKEDFEAYRNAIESGLLDGAGAGKEAITSRMHFAAYIANMWQY</sequence>
<reference evidence="1 2" key="1">
    <citation type="submission" date="2017-09" db="EMBL/GenBank/DDBJ databases">
        <title>Depth-based differentiation of microbial function through sediment-hosted aquifers and enrichment of novel symbionts in the deep terrestrial subsurface.</title>
        <authorList>
            <person name="Probst A.J."/>
            <person name="Ladd B."/>
            <person name="Jarett J.K."/>
            <person name="Geller-Mcgrath D.E."/>
            <person name="Sieber C.M."/>
            <person name="Emerson J.B."/>
            <person name="Anantharaman K."/>
            <person name="Thomas B.C."/>
            <person name="Malmstrom R."/>
            <person name="Stieglmeier M."/>
            <person name="Klingl A."/>
            <person name="Woyke T."/>
            <person name="Ryan C.M."/>
            <person name="Banfield J.F."/>
        </authorList>
    </citation>
    <scope>NUCLEOTIDE SEQUENCE [LARGE SCALE GENOMIC DNA]</scope>
    <source>
        <strain evidence="1">CG23_combo_of_CG06-09_8_20_14_all_40_13</strain>
    </source>
</reference>
<dbReference type="EMBL" id="PCRM01000028">
    <property type="protein sequence ID" value="PIP21613.1"/>
    <property type="molecule type" value="Genomic_DNA"/>
</dbReference>
<gene>
    <name evidence="1" type="ORF">COX39_01995</name>
</gene>
<name>A0A2G9YSC1_9BACT</name>
<protein>
    <submittedName>
        <fullName evidence="1">Uncharacterized protein</fullName>
    </submittedName>
</protein>
<organism evidence="1 2">
    <name type="scientific">Candidatus Nealsonbacteria bacterium CG23_combo_of_CG06-09_8_20_14_all_40_13</name>
    <dbReference type="NCBI Taxonomy" id="1974724"/>
    <lineage>
        <taxon>Bacteria</taxon>
        <taxon>Candidatus Nealsoniibacteriota</taxon>
    </lineage>
</organism>
<evidence type="ECO:0000313" key="2">
    <source>
        <dbReference type="Proteomes" id="UP000231567"/>
    </source>
</evidence>
<dbReference type="AlphaFoldDB" id="A0A2G9YSC1"/>
<accession>A0A2G9YSC1</accession>
<evidence type="ECO:0000313" key="1">
    <source>
        <dbReference type="EMBL" id="PIP21613.1"/>
    </source>
</evidence>
<proteinExistence type="predicted"/>
<dbReference type="Proteomes" id="UP000231567">
    <property type="component" value="Unassembled WGS sequence"/>
</dbReference>